<dbReference type="Pfam" id="PF01494">
    <property type="entry name" value="FAD_binding_3"/>
    <property type="match status" value="1"/>
</dbReference>
<evidence type="ECO:0000256" key="1">
    <source>
        <dbReference type="ARBA" id="ARBA00001974"/>
    </source>
</evidence>
<comment type="cofactor">
    <cofactor evidence="1">
        <name>FAD</name>
        <dbReference type="ChEBI" id="CHEBI:57692"/>
    </cofactor>
</comment>
<proteinExistence type="predicted"/>
<evidence type="ECO:0000256" key="3">
    <source>
        <dbReference type="ARBA" id="ARBA00022827"/>
    </source>
</evidence>
<dbReference type="InterPro" id="IPR036188">
    <property type="entry name" value="FAD/NAD-bd_sf"/>
</dbReference>
<reference evidence="7 8" key="1">
    <citation type="submission" date="2017-08" db="EMBL/GenBank/DDBJ databases">
        <title>Infants hospitalized years apart are colonized by the same room-sourced microbial strains.</title>
        <authorList>
            <person name="Brooks B."/>
            <person name="Olm M.R."/>
            <person name="Firek B.A."/>
            <person name="Baker R."/>
            <person name="Thomas B.C."/>
            <person name="Morowitz M.J."/>
            <person name="Banfield J.F."/>
        </authorList>
    </citation>
    <scope>NUCLEOTIDE SEQUENCE [LARGE SCALE GENOMIC DNA]</scope>
    <source>
        <strain evidence="7">S2_005_001_R2_27</strain>
    </source>
</reference>
<evidence type="ECO:0000256" key="2">
    <source>
        <dbReference type="ARBA" id="ARBA00022630"/>
    </source>
</evidence>
<keyword evidence="4" id="KW-0560">Oxidoreductase</keyword>
<evidence type="ECO:0000256" key="5">
    <source>
        <dbReference type="ARBA" id="ARBA00023033"/>
    </source>
</evidence>
<dbReference type="Proteomes" id="UP000248887">
    <property type="component" value="Unassembled WGS sequence"/>
</dbReference>
<dbReference type="SUPFAM" id="SSF54373">
    <property type="entry name" value="FAD-linked reductases, C-terminal domain"/>
    <property type="match status" value="1"/>
</dbReference>
<sequence>MAPNNIVVAGAGIGGLTAALALAQAGFHVTVLERAGAIEEVGAGVQLAANATRCLQALGVYERVRAHAVLPTGFAVMDGRRGSILTSAPMGEAAEKRFGGPFLVIHRADLQAALAAAAREMPAIDIRLGRTVDGFSALSNGIAVQAERQDGAEGEESESIHARALIGADGLRSAVRAVLHPGVRPSFRHRAAWRATIPASALPSRLADAVTRLWLGPGAHLVSYPVKAGTAINLVAVTPDERQVHGWGLAAAPEELLAHYAGWSADALTLLHAPDSWLRWALFDLDPLPAWGAGPVTLLGDAAHAMPPFLAQGAAQAIEDAVVLAGCVKGASDIPAALRQYEALRQPRTARVQTAARGMDRIYHLSGPARLARDLVMRARSGDAVLERYRWIYDWQA</sequence>
<organism evidence="7 8">
    <name type="scientific">Ancylobacter novellus</name>
    <name type="common">Thiobacillus novellus</name>
    <dbReference type="NCBI Taxonomy" id="921"/>
    <lineage>
        <taxon>Bacteria</taxon>
        <taxon>Pseudomonadati</taxon>
        <taxon>Pseudomonadota</taxon>
        <taxon>Alphaproteobacteria</taxon>
        <taxon>Hyphomicrobiales</taxon>
        <taxon>Xanthobacteraceae</taxon>
        <taxon>Ancylobacter</taxon>
    </lineage>
</organism>
<evidence type="ECO:0000313" key="8">
    <source>
        <dbReference type="Proteomes" id="UP000248887"/>
    </source>
</evidence>
<accession>A0A2W5QSN6</accession>
<dbReference type="SUPFAM" id="SSF51905">
    <property type="entry name" value="FAD/NAD(P)-binding domain"/>
    <property type="match status" value="1"/>
</dbReference>
<dbReference type="Gene3D" id="3.50.50.60">
    <property type="entry name" value="FAD/NAD(P)-binding domain"/>
    <property type="match status" value="1"/>
</dbReference>
<comment type="caution">
    <text evidence="7">The sequence shown here is derived from an EMBL/GenBank/DDBJ whole genome shotgun (WGS) entry which is preliminary data.</text>
</comment>
<dbReference type="PANTHER" id="PTHR13789:SF318">
    <property type="entry name" value="GERANYLGERANYL DIPHOSPHATE REDUCTASE"/>
    <property type="match status" value="1"/>
</dbReference>
<keyword evidence="2" id="KW-0285">Flavoprotein</keyword>
<dbReference type="InterPro" id="IPR050493">
    <property type="entry name" value="FAD-dep_Monooxygenase_BioMet"/>
</dbReference>
<dbReference type="GO" id="GO:0004497">
    <property type="term" value="F:monooxygenase activity"/>
    <property type="evidence" value="ECO:0007669"/>
    <property type="project" value="UniProtKB-KW"/>
</dbReference>
<dbReference type="InterPro" id="IPR002938">
    <property type="entry name" value="FAD-bd"/>
</dbReference>
<keyword evidence="3" id="KW-0274">FAD</keyword>
<gene>
    <name evidence="7" type="ORF">DI549_17815</name>
</gene>
<evidence type="ECO:0000313" key="7">
    <source>
        <dbReference type="EMBL" id="PZQ80192.1"/>
    </source>
</evidence>
<feature type="domain" description="FAD-binding" evidence="6">
    <location>
        <begin position="6"/>
        <end position="353"/>
    </location>
</feature>
<protein>
    <submittedName>
        <fullName evidence="7">FAD-dependent oxidoreductase</fullName>
    </submittedName>
</protein>
<dbReference type="GO" id="GO:0071949">
    <property type="term" value="F:FAD binding"/>
    <property type="evidence" value="ECO:0007669"/>
    <property type="project" value="InterPro"/>
</dbReference>
<keyword evidence="5" id="KW-0503">Monooxygenase</keyword>
<dbReference type="AlphaFoldDB" id="A0A2W5QSN6"/>
<name>A0A2W5QSN6_ANCNO</name>
<evidence type="ECO:0000259" key="6">
    <source>
        <dbReference type="Pfam" id="PF01494"/>
    </source>
</evidence>
<dbReference type="PANTHER" id="PTHR13789">
    <property type="entry name" value="MONOOXYGENASE"/>
    <property type="match status" value="1"/>
</dbReference>
<dbReference type="EMBL" id="QFQD01000069">
    <property type="protein sequence ID" value="PZQ80192.1"/>
    <property type="molecule type" value="Genomic_DNA"/>
</dbReference>
<evidence type="ECO:0000256" key="4">
    <source>
        <dbReference type="ARBA" id="ARBA00023002"/>
    </source>
</evidence>
<dbReference type="PRINTS" id="PR00420">
    <property type="entry name" value="RNGMNOXGNASE"/>
</dbReference>